<proteinExistence type="predicted"/>
<comment type="caution">
    <text evidence="2">The sequence shown here is derived from an EMBL/GenBank/DDBJ whole genome shotgun (WGS) entry which is preliminary data.</text>
</comment>
<dbReference type="EMBL" id="CACRXK020005722">
    <property type="protein sequence ID" value="CAB4007189.1"/>
    <property type="molecule type" value="Genomic_DNA"/>
</dbReference>
<dbReference type="GO" id="GO:0003824">
    <property type="term" value="F:catalytic activity"/>
    <property type="evidence" value="ECO:0007669"/>
    <property type="project" value="InterPro"/>
</dbReference>
<dbReference type="SUPFAM" id="SSF56219">
    <property type="entry name" value="DNase I-like"/>
    <property type="match status" value="1"/>
</dbReference>
<dbReference type="OrthoDB" id="5989507at2759"/>
<accession>A0A6S7HRT6</accession>
<gene>
    <name evidence="2" type="ORF">PACLA_8A013164</name>
</gene>
<dbReference type="AlphaFoldDB" id="A0A6S7HRT6"/>
<organism evidence="2 3">
    <name type="scientific">Paramuricea clavata</name>
    <name type="common">Red gorgonian</name>
    <name type="synonym">Violescent sea-whip</name>
    <dbReference type="NCBI Taxonomy" id="317549"/>
    <lineage>
        <taxon>Eukaryota</taxon>
        <taxon>Metazoa</taxon>
        <taxon>Cnidaria</taxon>
        <taxon>Anthozoa</taxon>
        <taxon>Octocorallia</taxon>
        <taxon>Malacalcyonacea</taxon>
        <taxon>Plexauridae</taxon>
        <taxon>Paramuricea</taxon>
    </lineage>
</organism>
<dbReference type="InterPro" id="IPR036691">
    <property type="entry name" value="Endo/exonu/phosph_ase_sf"/>
</dbReference>
<keyword evidence="3" id="KW-1185">Reference proteome</keyword>
<feature type="non-terminal residue" evidence="2">
    <location>
        <position position="1"/>
    </location>
</feature>
<reference evidence="2" key="1">
    <citation type="submission" date="2020-04" db="EMBL/GenBank/DDBJ databases">
        <authorList>
            <person name="Alioto T."/>
            <person name="Alioto T."/>
            <person name="Gomez Garrido J."/>
        </authorList>
    </citation>
    <scope>NUCLEOTIDE SEQUENCE</scope>
    <source>
        <strain evidence="2">A484AB</strain>
    </source>
</reference>
<protein>
    <recommendedName>
        <fullName evidence="1">Endonuclease/exonuclease/phosphatase domain-containing protein</fullName>
    </recommendedName>
</protein>
<dbReference type="InterPro" id="IPR005135">
    <property type="entry name" value="Endo/exonuclease/phosphatase"/>
</dbReference>
<sequence>SPNKCKVNDFISSCSSATELMFSKRNELIYIGDFNLNMLTGPDNPEGPNEDLTEFCDQFCLTNMINKPTRVSKTSKTLIDVILVSKVERFVTSGVLGLHPGMSDHDLVYIVRKQRLPKLKAKSIEF</sequence>
<feature type="domain" description="Endonuclease/exonuclease/phosphatase" evidence="1">
    <location>
        <begin position="21"/>
        <end position="108"/>
    </location>
</feature>
<dbReference type="Proteomes" id="UP001152795">
    <property type="component" value="Unassembled WGS sequence"/>
</dbReference>
<name>A0A6S7HRT6_PARCT</name>
<dbReference type="Gene3D" id="3.60.10.10">
    <property type="entry name" value="Endonuclease/exonuclease/phosphatase"/>
    <property type="match status" value="1"/>
</dbReference>
<dbReference type="Pfam" id="PF14529">
    <property type="entry name" value="Exo_endo_phos_2"/>
    <property type="match status" value="1"/>
</dbReference>
<evidence type="ECO:0000313" key="3">
    <source>
        <dbReference type="Proteomes" id="UP001152795"/>
    </source>
</evidence>
<evidence type="ECO:0000259" key="1">
    <source>
        <dbReference type="Pfam" id="PF14529"/>
    </source>
</evidence>
<evidence type="ECO:0000313" key="2">
    <source>
        <dbReference type="EMBL" id="CAB4007189.1"/>
    </source>
</evidence>